<feature type="domain" description="Terminase large subunit gp17-like C-terminal" evidence="5">
    <location>
        <begin position="304"/>
        <end position="445"/>
    </location>
</feature>
<dbReference type="Gene3D" id="3.40.50.300">
    <property type="entry name" value="P-loop containing nucleotide triphosphate hydrolases"/>
    <property type="match status" value="1"/>
</dbReference>
<proteinExistence type="predicted"/>
<dbReference type="Pfam" id="PF03237">
    <property type="entry name" value="Terminase_6N"/>
    <property type="match status" value="1"/>
</dbReference>
<dbReference type="EMBL" id="MF417888">
    <property type="protein sequence ID" value="ASN69277.1"/>
    <property type="molecule type" value="Genomic_DNA"/>
</dbReference>
<dbReference type="NCBIfam" id="TIGR01630">
    <property type="entry name" value="psiM2_ORF9"/>
    <property type="match status" value="1"/>
</dbReference>
<gene>
    <name evidence="6" type="ORF">9S3_25</name>
</gene>
<dbReference type="InterPro" id="IPR006517">
    <property type="entry name" value="Phage_terminase_lsu-like_C"/>
</dbReference>
<evidence type="ECO:0000256" key="4">
    <source>
        <dbReference type="ARBA" id="ARBA00023219"/>
    </source>
</evidence>
<evidence type="ECO:0000256" key="1">
    <source>
        <dbReference type="ARBA" id="ARBA00022612"/>
    </source>
</evidence>
<dbReference type="Pfam" id="PF17289">
    <property type="entry name" value="Terminase_6C"/>
    <property type="match status" value="1"/>
</dbReference>
<keyword evidence="2" id="KW-0547">Nucleotide-binding</keyword>
<evidence type="ECO:0000256" key="2">
    <source>
        <dbReference type="ARBA" id="ARBA00022741"/>
    </source>
</evidence>
<sequence>MANNKEVILKRALFELSRRSYLDYVEQVHYYKYFHMKHTRYITERLQQIAEGEQKYLIVELPPRHSKSQTITESFPSYYLGLNPRNRVIATAYSDGLARKFGRLNRNKLKEFGQDVFGVGLSEDNSNANNWDLDNGVGGMVSTGIGGSITGMGADLLIIDDPIKNNEEAQSQTMRDKVWDEWETTLSTRLHKGASVIVVMTRWHEDDLVGRLLERSPYNWERIRIPAIAEDDDDLLGREIGQPLAPELGYDKEWADLKSKEVGTKTWLALYQQRPTDSEGNIFNRSWWQFYDTLPQYFDEQILSWDLTFKDNKDNDYVVGQVWGRRRANYYLLDQVRDQMDFPNTLAAVRQLSSRYPMARIKLIEDKANGPAVISTLKKEIAGIIPVNPKGGKVSRAQAITPFIESGNVFLPKHKDFTYDLIEESASFPNGKHDDMVDAMSQALSRMATKQSAGISSVNIW</sequence>
<dbReference type="InterPro" id="IPR027417">
    <property type="entry name" value="P-loop_NTPase"/>
</dbReference>
<accession>A0A2H4J7G6</accession>
<evidence type="ECO:0000256" key="3">
    <source>
        <dbReference type="ARBA" id="ARBA00022840"/>
    </source>
</evidence>
<reference evidence="6" key="1">
    <citation type="submission" date="2017-06" db="EMBL/GenBank/DDBJ databases">
        <title>Novel phages from South African skin metaviromes.</title>
        <authorList>
            <person name="van Zyl L.J."/>
            <person name="Abrahams Y."/>
            <person name="Stander E.A."/>
            <person name="Kirby B.M."/>
            <person name="Clavaud C."/>
            <person name="Farcet C."/>
            <person name="Breton L."/>
            <person name="Trindade M.I."/>
        </authorList>
    </citation>
    <scope>NUCLEOTIDE SEQUENCE</scope>
</reference>
<evidence type="ECO:0000313" key="6">
    <source>
        <dbReference type="EMBL" id="ASN69277.1"/>
    </source>
</evidence>
<dbReference type="GO" id="GO:0005524">
    <property type="term" value="F:ATP binding"/>
    <property type="evidence" value="ECO:0007669"/>
    <property type="project" value="UniProtKB-KW"/>
</dbReference>
<organism evidence="6">
    <name type="scientific">uncultured Caudovirales phage</name>
    <dbReference type="NCBI Taxonomy" id="2100421"/>
    <lineage>
        <taxon>Viruses</taxon>
        <taxon>Duplodnaviria</taxon>
        <taxon>Heunggongvirae</taxon>
        <taxon>Uroviricota</taxon>
        <taxon>Caudoviricetes</taxon>
        <taxon>Peduoviridae</taxon>
        <taxon>Maltschvirus</taxon>
        <taxon>Maltschvirus maltsch</taxon>
    </lineage>
</organism>
<keyword evidence="3" id="KW-0067">ATP-binding</keyword>
<protein>
    <submittedName>
        <fullName evidence="6">Putative terminase large subunit</fullName>
    </submittedName>
</protein>
<keyword evidence="4" id="KW-0231">Viral genome packaging</keyword>
<keyword evidence="1" id="KW-1188">Viral release from host cell</keyword>
<name>A0A2H4J7G6_9CAUD</name>
<dbReference type="Gene3D" id="3.30.420.240">
    <property type="match status" value="1"/>
</dbReference>
<evidence type="ECO:0000259" key="5">
    <source>
        <dbReference type="Pfam" id="PF17289"/>
    </source>
</evidence>
<dbReference type="InterPro" id="IPR035421">
    <property type="entry name" value="Terminase_6C"/>
</dbReference>